<dbReference type="GO" id="GO:0012505">
    <property type="term" value="C:endomembrane system"/>
    <property type="evidence" value="ECO:0007669"/>
    <property type="project" value="UniProtKB-SubCell"/>
</dbReference>
<proteinExistence type="predicted"/>
<evidence type="ECO:0000259" key="7">
    <source>
        <dbReference type="PROSITE" id="PS50850"/>
    </source>
</evidence>
<comment type="caution">
    <text evidence="8">The sequence shown here is derived from an EMBL/GenBank/DDBJ whole genome shotgun (WGS) entry which is preliminary data.</text>
</comment>
<comment type="subcellular location">
    <subcellularLocation>
        <location evidence="1">Endomembrane system</location>
        <topology evidence="1">Multi-pass membrane protein</topology>
    </subcellularLocation>
</comment>
<dbReference type="PATRIC" id="fig|199198.5.peg.4821"/>
<feature type="transmembrane region" description="Helical" evidence="6">
    <location>
        <begin position="236"/>
        <end position="253"/>
    </location>
</feature>
<feature type="transmembrane region" description="Helical" evidence="6">
    <location>
        <begin position="109"/>
        <end position="128"/>
    </location>
</feature>
<evidence type="ECO:0000256" key="5">
    <source>
        <dbReference type="ARBA" id="ARBA00023136"/>
    </source>
</evidence>
<feature type="transmembrane region" description="Helical" evidence="6">
    <location>
        <begin position="337"/>
        <end position="356"/>
    </location>
</feature>
<evidence type="ECO:0000256" key="2">
    <source>
        <dbReference type="ARBA" id="ARBA00022448"/>
    </source>
</evidence>
<dbReference type="GO" id="GO:0005886">
    <property type="term" value="C:plasma membrane"/>
    <property type="evidence" value="ECO:0007669"/>
    <property type="project" value="TreeGrafter"/>
</dbReference>
<organism evidence="8 9">
    <name type="scientific">Pseudomonas syringae pv. aceris</name>
    <dbReference type="NCBI Taxonomy" id="199198"/>
    <lineage>
        <taxon>Bacteria</taxon>
        <taxon>Pseudomonadati</taxon>
        <taxon>Pseudomonadota</taxon>
        <taxon>Gammaproteobacteria</taxon>
        <taxon>Pseudomonadales</taxon>
        <taxon>Pseudomonadaceae</taxon>
        <taxon>Pseudomonas</taxon>
        <taxon>Pseudomonas syringae</taxon>
    </lineage>
</organism>
<feature type="transmembrane region" description="Helical" evidence="6">
    <location>
        <begin position="41"/>
        <end position="66"/>
    </location>
</feature>
<dbReference type="Pfam" id="PF07690">
    <property type="entry name" value="MFS_1"/>
    <property type="match status" value="1"/>
</dbReference>
<dbReference type="AlphaFoldDB" id="A0A0P9IIW0"/>
<keyword evidence="4 6" id="KW-1133">Transmembrane helix</keyword>
<sequence>MFPSHSFIARVFSWKPAVVNRSNAPTNTELQGFAPLDFSQALLAMIGIALVSMLIALDQTVVSTALPSIVEDLKGFEYYTWVANGYLLASIAVVPVFGRLGDLFGRKPFVVASVVIFTIGSILCGLADSMPMLVAARALQGLGGGMMVGNAFASVADMFPDAHARVRWQVVIAAAYGIGTASGPSLGGLLTEQYGWRSTFLINLPVGLASLYCLWRYLPAIRHPQGTSRAKVRIDIAGALLITWVLASLQLFVERVPETGLAGSTWLLLAAVIVGTVLFLICEHRASHPIIPLDLFRERDLVMLLGLSVLMGFIMFSLLFFTPLLLQGGFGLAPHEAGLLATPLAVCIAIGSMLNTRIVVRLRRPVKILTTGFTFMLVASLALAGTQIRTPHLILVAALMLAGVGLGFSINNLNVFSQNIVGRERFGIITALLQSTRMVGGMLGTTLIGTVVSLRYASNIDAKVQLLFPSGTPAALAERLRDPQVLLDTQGQAQIVDALRGMPIRPETLLAAAREVLVDAVHSGMLATALAAVAAIVLTWRLLHLRLAPAKAQS</sequence>
<evidence type="ECO:0000256" key="1">
    <source>
        <dbReference type="ARBA" id="ARBA00004127"/>
    </source>
</evidence>
<accession>A0A0P9IIW0</accession>
<evidence type="ECO:0000256" key="6">
    <source>
        <dbReference type="SAM" id="Phobius"/>
    </source>
</evidence>
<dbReference type="PANTHER" id="PTHR23501">
    <property type="entry name" value="MAJOR FACILITATOR SUPERFAMILY"/>
    <property type="match status" value="1"/>
</dbReference>
<feature type="transmembrane region" description="Helical" evidence="6">
    <location>
        <begin position="168"/>
        <end position="190"/>
    </location>
</feature>
<feature type="domain" description="Major facilitator superfamily (MFS) profile" evidence="7">
    <location>
        <begin position="44"/>
        <end position="509"/>
    </location>
</feature>
<feature type="transmembrane region" description="Helical" evidence="6">
    <location>
        <begin position="196"/>
        <end position="215"/>
    </location>
</feature>
<feature type="transmembrane region" description="Helical" evidence="6">
    <location>
        <begin position="259"/>
        <end position="281"/>
    </location>
</feature>
<feature type="transmembrane region" description="Helical" evidence="6">
    <location>
        <begin position="438"/>
        <end position="457"/>
    </location>
</feature>
<dbReference type="Gene3D" id="1.20.1720.10">
    <property type="entry name" value="Multidrug resistance protein D"/>
    <property type="match status" value="1"/>
</dbReference>
<evidence type="ECO:0000256" key="3">
    <source>
        <dbReference type="ARBA" id="ARBA00022692"/>
    </source>
</evidence>
<dbReference type="PANTHER" id="PTHR23501:SF191">
    <property type="entry name" value="VACUOLAR BASIC AMINO ACID TRANSPORTER 4"/>
    <property type="match status" value="1"/>
</dbReference>
<dbReference type="EMBL" id="LJPM01000589">
    <property type="protein sequence ID" value="KPW09199.1"/>
    <property type="molecule type" value="Genomic_DNA"/>
</dbReference>
<dbReference type="Gene3D" id="1.20.1250.20">
    <property type="entry name" value="MFS general substrate transporter like domains"/>
    <property type="match status" value="1"/>
</dbReference>
<reference evidence="8 9" key="1">
    <citation type="submission" date="2015-09" db="EMBL/GenBank/DDBJ databases">
        <title>Genome announcement of multiple Pseudomonas syringae strains.</title>
        <authorList>
            <person name="Thakur S."/>
            <person name="Wang P.W."/>
            <person name="Gong Y."/>
            <person name="Weir B.S."/>
            <person name="Guttman D.S."/>
        </authorList>
    </citation>
    <scope>NUCLEOTIDE SEQUENCE [LARGE SCALE GENOMIC DNA]</scope>
    <source>
        <strain evidence="8 9">ICMP2802</strain>
    </source>
</reference>
<feature type="transmembrane region" description="Helical" evidence="6">
    <location>
        <begin position="301"/>
        <end position="325"/>
    </location>
</feature>
<evidence type="ECO:0000313" key="8">
    <source>
        <dbReference type="EMBL" id="KPW09199.1"/>
    </source>
</evidence>
<feature type="transmembrane region" description="Helical" evidence="6">
    <location>
        <begin position="368"/>
        <end position="388"/>
    </location>
</feature>
<name>A0A0P9IIW0_PSESX</name>
<dbReference type="Proteomes" id="UP000050297">
    <property type="component" value="Unassembled WGS sequence"/>
</dbReference>
<dbReference type="InterPro" id="IPR036259">
    <property type="entry name" value="MFS_trans_sf"/>
</dbReference>
<evidence type="ECO:0000313" key="9">
    <source>
        <dbReference type="Proteomes" id="UP000050297"/>
    </source>
</evidence>
<keyword evidence="3 6" id="KW-0812">Transmembrane</keyword>
<feature type="transmembrane region" description="Helical" evidence="6">
    <location>
        <begin position="394"/>
        <end position="417"/>
    </location>
</feature>
<dbReference type="InterPro" id="IPR011701">
    <property type="entry name" value="MFS"/>
</dbReference>
<dbReference type="SUPFAM" id="SSF103473">
    <property type="entry name" value="MFS general substrate transporter"/>
    <property type="match status" value="1"/>
</dbReference>
<dbReference type="PROSITE" id="PS50850">
    <property type="entry name" value="MFS"/>
    <property type="match status" value="1"/>
</dbReference>
<feature type="transmembrane region" description="Helical" evidence="6">
    <location>
        <begin position="524"/>
        <end position="543"/>
    </location>
</feature>
<dbReference type="InterPro" id="IPR020846">
    <property type="entry name" value="MFS_dom"/>
</dbReference>
<feature type="transmembrane region" description="Helical" evidence="6">
    <location>
        <begin position="134"/>
        <end position="156"/>
    </location>
</feature>
<keyword evidence="5 6" id="KW-0472">Membrane</keyword>
<dbReference type="GO" id="GO:0022857">
    <property type="term" value="F:transmembrane transporter activity"/>
    <property type="evidence" value="ECO:0007669"/>
    <property type="project" value="InterPro"/>
</dbReference>
<feature type="transmembrane region" description="Helical" evidence="6">
    <location>
        <begin position="78"/>
        <end position="97"/>
    </location>
</feature>
<protein>
    <recommendedName>
        <fullName evidence="7">Major facilitator superfamily (MFS) profile domain-containing protein</fullName>
    </recommendedName>
</protein>
<evidence type="ECO:0000256" key="4">
    <source>
        <dbReference type="ARBA" id="ARBA00022989"/>
    </source>
</evidence>
<gene>
    <name evidence="8" type="ORF">ALO91_103211</name>
</gene>
<keyword evidence="2" id="KW-0813">Transport</keyword>